<dbReference type="PANTHER" id="PTHR37534">
    <property type="entry name" value="TRANSCRIPTIONAL ACTIVATOR PROTEIN UGA3"/>
    <property type="match status" value="1"/>
</dbReference>
<evidence type="ECO:0000256" key="4">
    <source>
        <dbReference type="ARBA" id="ARBA00023125"/>
    </source>
</evidence>
<gene>
    <name evidence="7" type="ORF">QBC33DRAFT_571835</name>
</gene>
<keyword evidence="4" id="KW-0238">DNA-binding</keyword>
<dbReference type="GeneID" id="85313812"/>
<evidence type="ECO:0000256" key="1">
    <source>
        <dbReference type="ARBA" id="ARBA00004123"/>
    </source>
</evidence>
<accession>A0AAJ0FE62</accession>
<organism evidence="7 8">
    <name type="scientific">Phialemonium atrogriseum</name>
    <dbReference type="NCBI Taxonomy" id="1093897"/>
    <lineage>
        <taxon>Eukaryota</taxon>
        <taxon>Fungi</taxon>
        <taxon>Dikarya</taxon>
        <taxon>Ascomycota</taxon>
        <taxon>Pezizomycotina</taxon>
        <taxon>Sordariomycetes</taxon>
        <taxon>Sordariomycetidae</taxon>
        <taxon>Cephalothecales</taxon>
        <taxon>Cephalothecaceae</taxon>
        <taxon>Phialemonium</taxon>
    </lineage>
</organism>
<comment type="caution">
    <text evidence="7">The sequence shown here is derived from an EMBL/GenBank/DDBJ whole genome shotgun (WGS) entry which is preliminary data.</text>
</comment>
<dbReference type="GO" id="GO:0045944">
    <property type="term" value="P:positive regulation of transcription by RNA polymerase II"/>
    <property type="evidence" value="ECO:0007669"/>
    <property type="project" value="TreeGrafter"/>
</dbReference>
<evidence type="ECO:0000313" key="8">
    <source>
        <dbReference type="Proteomes" id="UP001244011"/>
    </source>
</evidence>
<comment type="subcellular location">
    <subcellularLocation>
        <location evidence="1">Nucleus</location>
    </subcellularLocation>
</comment>
<evidence type="ECO:0000313" key="7">
    <source>
        <dbReference type="EMBL" id="KAK1765281.1"/>
    </source>
</evidence>
<dbReference type="RefSeq" id="XP_060281494.1">
    <property type="nucleotide sequence ID" value="XM_060430625.1"/>
</dbReference>
<evidence type="ECO:0000256" key="2">
    <source>
        <dbReference type="ARBA" id="ARBA00022833"/>
    </source>
</evidence>
<dbReference type="InterPro" id="IPR021858">
    <property type="entry name" value="Fun_TF"/>
</dbReference>
<name>A0AAJ0FE62_9PEZI</name>
<keyword evidence="6" id="KW-0539">Nucleus</keyword>
<keyword evidence="2" id="KW-0862">Zinc</keyword>
<keyword evidence="8" id="KW-1185">Reference proteome</keyword>
<dbReference type="Proteomes" id="UP001244011">
    <property type="component" value="Unassembled WGS sequence"/>
</dbReference>
<proteinExistence type="predicted"/>
<evidence type="ECO:0000256" key="3">
    <source>
        <dbReference type="ARBA" id="ARBA00023015"/>
    </source>
</evidence>
<protein>
    <submittedName>
        <fullName evidence="7">Fungal-specific transcription factor domain-containing protein</fullName>
    </submittedName>
</protein>
<dbReference type="AlphaFoldDB" id="A0AAJ0FE62"/>
<dbReference type="GO" id="GO:0003700">
    <property type="term" value="F:DNA-binding transcription factor activity"/>
    <property type="evidence" value="ECO:0007669"/>
    <property type="project" value="TreeGrafter"/>
</dbReference>
<keyword evidence="5" id="KW-0804">Transcription</keyword>
<dbReference type="GO" id="GO:0000976">
    <property type="term" value="F:transcription cis-regulatory region binding"/>
    <property type="evidence" value="ECO:0007669"/>
    <property type="project" value="TreeGrafter"/>
</dbReference>
<sequence length="369" mass="40625">MSGGFRVENPFLSQLMPMALSSDLIMHLILTVSALHRAVALPAEQATLAHSYYHRALVLFRNSIDDYVHEGGAKIMALGVGSLVLCFTETVRGNRDGAIFKHLNAANNLVSSILANALVGQRSALEDFLVEFYVYVSTLSLISLDPKLSMQFTIHETIEAKAHALAGSPFVGSLCGCWIELLLLIPRVNTFVTNYDPSDCLSLSAESLAERFSLFATLQAEILSWLPPDKEANPALWYSGFFYREAVLVYLYTGTFQPSATVKKRTLGSDLIDTTVESALAYLDGIPSAAQNNTLLCWPLAIVGSCISDQEKRNKVRQRLQDMKSHLGIGNINDILDILDALWSENPEPTGPWGLHTFMKSQNLCFSFA</sequence>
<evidence type="ECO:0000256" key="5">
    <source>
        <dbReference type="ARBA" id="ARBA00023163"/>
    </source>
</evidence>
<dbReference type="GO" id="GO:0005634">
    <property type="term" value="C:nucleus"/>
    <property type="evidence" value="ECO:0007669"/>
    <property type="project" value="UniProtKB-SubCell"/>
</dbReference>
<dbReference type="EMBL" id="MU839016">
    <property type="protein sequence ID" value="KAK1765281.1"/>
    <property type="molecule type" value="Genomic_DNA"/>
</dbReference>
<reference evidence="7" key="1">
    <citation type="submission" date="2023-06" db="EMBL/GenBank/DDBJ databases">
        <title>Genome-scale phylogeny and comparative genomics of the fungal order Sordariales.</title>
        <authorList>
            <consortium name="Lawrence Berkeley National Laboratory"/>
            <person name="Hensen N."/>
            <person name="Bonometti L."/>
            <person name="Westerberg I."/>
            <person name="Brannstrom I.O."/>
            <person name="Guillou S."/>
            <person name="Cros-Aarteil S."/>
            <person name="Calhoun S."/>
            <person name="Haridas S."/>
            <person name="Kuo A."/>
            <person name="Mondo S."/>
            <person name="Pangilinan J."/>
            <person name="Riley R."/>
            <person name="Labutti K."/>
            <person name="Andreopoulos B."/>
            <person name="Lipzen A."/>
            <person name="Chen C."/>
            <person name="Yanf M."/>
            <person name="Daum C."/>
            <person name="Ng V."/>
            <person name="Clum A."/>
            <person name="Steindorff A."/>
            <person name="Ohm R."/>
            <person name="Martin F."/>
            <person name="Silar P."/>
            <person name="Natvig D."/>
            <person name="Lalanne C."/>
            <person name="Gautier V."/>
            <person name="Ament-Velasquez S.L."/>
            <person name="Kruys A."/>
            <person name="Hutchinson M.I."/>
            <person name="Powell A.J."/>
            <person name="Barry K."/>
            <person name="Miller A.N."/>
            <person name="Grigoriev I.V."/>
            <person name="Debuchy R."/>
            <person name="Gladieux P."/>
            <person name="Thoren M.H."/>
            <person name="Johannesson H."/>
        </authorList>
    </citation>
    <scope>NUCLEOTIDE SEQUENCE</scope>
    <source>
        <strain evidence="7">8032-3</strain>
    </source>
</reference>
<evidence type="ECO:0000256" key="6">
    <source>
        <dbReference type="ARBA" id="ARBA00023242"/>
    </source>
</evidence>
<dbReference type="PANTHER" id="PTHR37534:SF43">
    <property type="entry name" value="FINGER DOMAIN PROTEIN, PUTATIVE (AFU_ORTHOLOGUE AFUA_1G01850)-RELATED"/>
    <property type="match status" value="1"/>
</dbReference>
<keyword evidence="3" id="KW-0805">Transcription regulation</keyword>
<dbReference type="Pfam" id="PF11951">
    <property type="entry name" value="Fungal_trans_2"/>
    <property type="match status" value="1"/>
</dbReference>